<name>A0A197JCQ1_9FUNG</name>
<evidence type="ECO:0000313" key="1">
    <source>
        <dbReference type="EMBL" id="OAQ22798.1"/>
    </source>
</evidence>
<organism evidence="1 2">
    <name type="scientific">Linnemannia elongata AG-77</name>
    <dbReference type="NCBI Taxonomy" id="1314771"/>
    <lineage>
        <taxon>Eukaryota</taxon>
        <taxon>Fungi</taxon>
        <taxon>Fungi incertae sedis</taxon>
        <taxon>Mucoromycota</taxon>
        <taxon>Mortierellomycotina</taxon>
        <taxon>Mortierellomycetes</taxon>
        <taxon>Mortierellales</taxon>
        <taxon>Mortierellaceae</taxon>
        <taxon>Linnemannia</taxon>
    </lineage>
</organism>
<dbReference type="Proteomes" id="UP000078512">
    <property type="component" value="Unassembled WGS sequence"/>
</dbReference>
<dbReference type="EMBL" id="KV442141">
    <property type="protein sequence ID" value="OAQ22798.1"/>
    <property type="molecule type" value="Genomic_DNA"/>
</dbReference>
<dbReference type="AlphaFoldDB" id="A0A197JCQ1"/>
<proteinExistence type="predicted"/>
<reference evidence="1 2" key="1">
    <citation type="submission" date="2016-05" db="EMBL/GenBank/DDBJ databases">
        <title>Genome sequencing reveals origins of a unique bacterial endosymbiosis in the earliest lineages of terrestrial Fungi.</title>
        <authorList>
            <consortium name="DOE Joint Genome Institute"/>
            <person name="Uehling J."/>
            <person name="Gryganskyi A."/>
            <person name="Hameed K."/>
            <person name="Tschaplinski T."/>
            <person name="Misztal P."/>
            <person name="Wu S."/>
            <person name="Desiro A."/>
            <person name="Vande Pol N."/>
            <person name="Du Z.-Y."/>
            <person name="Zienkiewicz A."/>
            <person name="Zienkiewicz K."/>
            <person name="Morin E."/>
            <person name="Tisserant E."/>
            <person name="Splivallo R."/>
            <person name="Hainaut M."/>
            <person name="Henrissat B."/>
            <person name="Ohm R."/>
            <person name="Kuo A."/>
            <person name="Yan J."/>
            <person name="Lipzen A."/>
            <person name="Nolan M."/>
            <person name="Labutti K."/>
            <person name="Barry K."/>
            <person name="Goldstein A."/>
            <person name="Labbe J."/>
            <person name="Schadt C."/>
            <person name="Tuskan G."/>
            <person name="Grigoriev I."/>
            <person name="Martin F."/>
            <person name="Vilgalys R."/>
            <person name="Bonito G."/>
        </authorList>
    </citation>
    <scope>NUCLEOTIDE SEQUENCE [LARGE SCALE GENOMIC DNA]</scope>
    <source>
        <strain evidence="1 2">AG-77</strain>
    </source>
</reference>
<gene>
    <name evidence="1" type="ORF">K457DRAFT_36992</name>
</gene>
<sequence length="222" mass="25050">MSEQDDTNSGKGVNMGQKGYFGYLKHTLKYEGELLDPLDCTWAKWDVDLLGGYYDFIRQNISDDLSTDGYQLGVRLAQHIGHRLTPARTSIYLDGSPPDQKAKAHSERAINRHKTIKEIDVLLEKVKKNSEAGKWTAKTVVKSITKKLASIFRMSPDFTRTFLDGLRSVFSDVVICEGEADTHIAQSITKNPPMLLSLASISFGWQCRRIAIYWVIARSLFC</sequence>
<keyword evidence="2" id="KW-1185">Reference proteome</keyword>
<dbReference type="OrthoDB" id="2141925at2759"/>
<dbReference type="Gene3D" id="3.40.50.1010">
    <property type="entry name" value="5'-nuclease"/>
    <property type="match status" value="1"/>
</dbReference>
<accession>A0A197JCQ1</accession>
<evidence type="ECO:0000313" key="2">
    <source>
        <dbReference type="Proteomes" id="UP000078512"/>
    </source>
</evidence>
<protein>
    <submittedName>
        <fullName evidence="1">Uncharacterized protein</fullName>
    </submittedName>
</protein>